<proteinExistence type="predicted"/>
<gene>
    <name evidence="2" type="ORF">LIER_13306</name>
</gene>
<sequence length="181" mass="19922">MSGESTLDSSPLLFGKLKFFVTEWVAVAYGFSFSECGVSVDRRLDLKVWSRYGHRSSAGDVLRMTKSFKKEREVAAAEAEATHIEFGNKTLQDFLNNPDYEAKVGGECAAYLAHLTIHCKDRIPELVSLFSSAQLSNPTWFEDLSLDLPSPSTNDSEVADVVEGGNEEDAEPPNDSRPPLA</sequence>
<dbReference type="EMBL" id="BAABME010002666">
    <property type="protein sequence ID" value="GAA0155617.1"/>
    <property type="molecule type" value="Genomic_DNA"/>
</dbReference>
<feature type="compositionally biased region" description="Acidic residues" evidence="1">
    <location>
        <begin position="157"/>
        <end position="172"/>
    </location>
</feature>
<dbReference type="Proteomes" id="UP001454036">
    <property type="component" value="Unassembled WGS sequence"/>
</dbReference>
<protein>
    <submittedName>
        <fullName evidence="2">Uncharacterized protein</fullName>
    </submittedName>
</protein>
<evidence type="ECO:0000313" key="3">
    <source>
        <dbReference type="Proteomes" id="UP001454036"/>
    </source>
</evidence>
<dbReference type="AlphaFoldDB" id="A0AAV3PUZ3"/>
<evidence type="ECO:0000256" key="1">
    <source>
        <dbReference type="SAM" id="MobiDB-lite"/>
    </source>
</evidence>
<name>A0AAV3PUZ3_LITER</name>
<keyword evidence="3" id="KW-1185">Reference proteome</keyword>
<accession>A0AAV3PUZ3</accession>
<evidence type="ECO:0000313" key="2">
    <source>
        <dbReference type="EMBL" id="GAA0155617.1"/>
    </source>
</evidence>
<organism evidence="2 3">
    <name type="scientific">Lithospermum erythrorhizon</name>
    <name type="common">Purple gromwell</name>
    <name type="synonym">Lithospermum officinale var. erythrorhizon</name>
    <dbReference type="NCBI Taxonomy" id="34254"/>
    <lineage>
        <taxon>Eukaryota</taxon>
        <taxon>Viridiplantae</taxon>
        <taxon>Streptophyta</taxon>
        <taxon>Embryophyta</taxon>
        <taxon>Tracheophyta</taxon>
        <taxon>Spermatophyta</taxon>
        <taxon>Magnoliopsida</taxon>
        <taxon>eudicotyledons</taxon>
        <taxon>Gunneridae</taxon>
        <taxon>Pentapetalae</taxon>
        <taxon>asterids</taxon>
        <taxon>lamiids</taxon>
        <taxon>Boraginales</taxon>
        <taxon>Boraginaceae</taxon>
        <taxon>Boraginoideae</taxon>
        <taxon>Lithospermeae</taxon>
        <taxon>Lithospermum</taxon>
    </lineage>
</organism>
<reference evidence="2 3" key="1">
    <citation type="submission" date="2024-01" db="EMBL/GenBank/DDBJ databases">
        <title>The complete chloroplast genome sequence of Lithospermum erythrorhizon: insights into the phylogenetic relationship among Boraginaceae species and the maternal lineages of purple gromwells.</title>
        <authorList>
            <person name="Okada T."/>
            <person name="Watanabe K."/>
        </authorList>
    </citation>
    <scope>NUCLEOTIDE SEQUENCE [LARGE SCALE GENOMIC DNA]</scope>
</reference>
<comment type="caution">
    <text evidence="2">The sequence shown here is derived from an EMBL/GenBank/DDBJ whole genome shotgun (WGS) entry which is preliminary data.</text>
</comment>
<feature type="region of interest" description="Disordered" evidence="1">
    <location>
        <begin position="146"/>
        <end position="181"/>
    </location>
</feature>